<proteinExistence type="predicted"/>
<dbReference type="Pfam" id="PF17919">
    <property type="entry name" value="RT_RNaseH_2"/>
    <property type="match status" value="1"/>
</dbReference>
<gene>
    <name evidence="2" type="ORF">MTR67_034628</name>
</gene>
<dbReference type="SUPFAM" id="SSF56672">
    <property type="entry name" value="DNA/RNA polymerases"/>
    <property type="match status" value="1"/>
</dbReference>
<accession>A0AAF0U860</accession>
<dbReference type="Gene3D" id="3.30.70.270">
    <property type="match status" value="1"/>
</dbReference>
<protein>
    <recommendedName>
        <fullName evidence="1">Reverse transcriptase/retrotransposon-derived protein RNase H-like domain-containing protein</fullName>
    </recommendedName>
</protein>
<dbReference type="EMBL" id="CP133619">
    <property type="protein sequence ID" value="WMV41243.1"/>
    <property type="molecule type" value="Genomic_DNA"/>
</dbReference>
<sequence>MALTQKKAKFEWSEACEKNFQELKDRLMSAPMLTLSEGTDGFVVYSDASRVELGCVLTQNGKVIAYASRQLKVHEKNYPTHDLQIAADLNLRQRRLLELLKDYDMSVLYHPSIANIITDALSRLSMGIVAHVEDENKELVCEVHRLARLGV</sequence>
<dbReference type="InterPro" id="IPR043128">
    <property type="entry name" value="Rev_trsase/Diguanyl_cyclase"/>
</dbReference>
<name>A0AAF0U860_SOLVR</name>
<reference evidence="2" key="1">
    <citation type="submission" date="2023-08" db="EMBL/GenBank/DDBJ databases">
        <title>A de novo genome assembly of Solanum verrucosum Schlechtendal, a Mexican diploid species geographically isolated from the other diploid A-genome species in potato relatives.</title>
        <authorList>
            <person name="Hosaka K."/>
        </authorList>
    </citation>
    <scope>NUCLEOTIDE SEQUENCE</scope>
    <source>
        <tissue evidence="2">Young leaves</tissue>
    </source>
</reference>
<organism evidence="2 3">
    <name type="scientific">Solanum verrucosum</name>
    <dbReference type="NCBI Taxonomy" id="315347"/>
    <lineage>
        <taxon>Eukaryota</taxon>
        <taxon>Viridiplantae</taxon>
        <taxon>Streptophyta</taxon>
        <taxon>Embryophyta</taxon>
        <taxon>Tracheophyta</taxon>
        <taxon>Spermatophyta</taxon>
        <taxon>Magnoliopsida</taxon>
        <taxon>eudicotyledons</taxon>
        <taxon>Gunneridae</taxon>
        <taxon>Pentapetalae</taxon>
        <taxon>asterids</taxon>
        <taxon>lamiids</taxon>
        <taxon>Solanales</taxon>
        <taxon>Solanaceae</taxon>
        <taxon>Solanoideae</taxon>
        <taxon>Solaneae</taxon>
        <taxon>Solanum</taxon>
    </lineage>
</organism>
<dbReference type="PANTHER" id="PTHR34072:SF59">
    <property type="entry name" value="CCHC-TYPE INTEGRASE"/>
    <property type="match status" value="1"/>
</dbReference>
<dbReference type="PANTHER" id="PTHR34072">
    <property type="entry name" value="ENZYMATIC POLYPROTEIN-RELATED"/>
    <property type="match status" value="1"/>
</dbReference>
<evidence type="ECO:0000313" key="2">
    <source>
        <dbReference type="EMBL" id="WMV41243.1"/>
    </source>
</evidence>
<keyword evidence="3" id="KW-1185">Reference proteome</keyword>
<evidence type="ECO:0000259" key="1">
    <source>
        <dbReference type="Pfam" id="PF17919"/>
    </source>
</evidence>
<dbReference type="InterPro" id="IPR043502">
    <property type="entry name" value="DNA/RNA_pol_sf"/>
</dbReference>
<dbReference type="Proteomes" id="UP001234989">
    <property type="component" value="Chromosome 8"/>
</dbReference>
<dbReference type="AlphaFoldDB" id="A0AAF0U860"/>
<evidence type="ECO:0000313" key="3">
    <source>
        <dbReference type="Proteomes" id="UP001234989"/>
    </source>
</evidence>
<feature type="domain" description="Reverse transcriptase/retrotransposon-derived protein RNase H-like" evidence="1">
    <location>
        <begin position="12"/>
        <end position="87"/>
    </location>
</feature>
<dbReference type="InterPro" id="IPR041577">
    <property type="entry name" value="RT_RNaseH_2"/>
</dbReference>